<name>A0AAJ6YEE8_9HYME</name>
<evidence type="ECO:0000313" key="4">
    <source>
        <dbReference type="RefSeq" id="XP_011496549.1"/>
    </source>
</evidence>
<evidence type="ECO:0000313" key="3">
    <source>
        <dbReference type="Proteomes" id="UP000695007"/>
    </source>
</evidence>
<gene>
    <name evidence="4" type="primary">LOC105361141</name>
</gene>
<keyword evidence="1" id="KW-0175">Coiled coil</keyword>
<feature type="region of interest" description="Disordered" evidence="2">
    <location>
        <begin position="221"/>
        <end position="255"/>
    </location>
</feature>
<proteinExistence type="predicted"/>
<organism evidence="3 4">
    <name type="scientific">Ceratosolen solmsi marchali</name>
    <dbReference type="NCBI Taxonomy" id="326594"/>
    <lineage>
        <taxon>Eukaryota</taxon>
        <taxon>Metazoa</taxon>
        <taxon>Ecdysozoa</taxon>
        <taxon>Arthropoda</taxon>
        <taxon>Hexapoda</taxon>
        <taxon>Insecta</taxon>
        <taxon>Pterygota</taxon>
        <taxon>Neoptera</taxon>
        <taxon>Endopterygota</taxon>
        <taxon>Hymenoptera</taxon>
        <taxon>Apocrita</taxon>
        <taxon>Proctotrupomorpha</taxon>
        <taxon>Chalcidoidea</taxon>
        <taxon>Agaonidae</taxon>
        <taxon>Agaoninae</taxon>
        <taxon>Ceratosolen</taxon>
    </lineage>
</organism>
<feature type="compositionally biased region" description="Acidic residues" evidence="2">
    <location>
        <begin position="567"/>
        <end position="584"/>
    </location>
</feature>
<keyword evidence="3" id="KW-1185">Reference proteome</keyword>
<feature type="compositionally biased region" description="Acidic residues" evidence="2">
    <location>
        <begin position="438"/>
        <end position="455"/>
    </location>
</feature>
<feature type="coiled-coil region" evidence="1">
    <location>
        <begin position="327"/>
        <end position="399"/>
    </location>
</feature>
<dbReference type="RefSeq" id="XP_011496549.1">
    <property type="nucleotide sequence ID" value="XM_011498247.1"/>
</dbReference>
<protein>
    <submittedName>
        <fullName evidence="4">Glutamic acid-rich protein-like</fullName>
    </submittedName>
</protein>
<dbReference type="AlphaFoldDB" id="A0AAJ6YEE8"/>
<evidence type="ECO:0000256" key="2">
    <source>
        <dbReference type="SAM" id="MobiDB-lite"/>
    </source>
</evidence>
<dbReference type="GeneID" id="105361141"/>
<dbReference type="KEGG" id="csol:105361141"/>
<feature type="compositionally biased region" description="Acidic residues" evidence="2">
    <location>
        <begin position="591"/>
        <end position="612"/>
    </location>
</feature>
<accession>A0AAJ6YEE8</accession>
<reference evidence="4" key="1">
    <citation type="submission" date="2025-08" db="UniProtKB">
        <authorList>
            <consortium name="RefSeq"/>
        </authorList>
    </citation>
    <scope>IDENTIFICATION</scope>
</reference>
<feature type="region of interest" description="Disordered" evidence="2">
    <location>
        <begin position="430"/>
        <end position="459"/>
    </location>
</feature>
<sequence>MPYVAHKKLVTVVHTPVRIYHSGTYLPIKIHSRVRPSIIAAELNRIRYLTRPSFKSYTENYLNSKDYIDFDDETREIRAKTDDLLRRIHVFIPRPILSHYNELSPERLRSDDYVRRIINAKNISKDIDSLPWYETPVIRNIGTGNLACIKYAGGRPQPRRRPYYTVGDLVPGDVRSDVNLMSYYLKNRKAAEDASPQSEHHNDGNKEAIINEIPEQMMKEQDDFELTETESKPKLQTKTKSQEDHENDDFESQYNKDVVIVKKQPDEDTIRKVQEYLEKKAAEKKMEEDRRAWEAAERRRIAEEKEIARLAKLKIEEDIRIAEIKEQERLEAERQTIIARAEAARLEAIRLIEDEKLYNEAVAQAIADEEDRAFREKEKEELERRQTEEEDKLANLAFSVDTTGIDSGIVVLEHSTDEYSGHINSTYQDKEAKPYEVDHDEDTEIEEDEHEENNEIENPFNYGEAALGLSEIDELITETPKIKETGYDHGEQGFDWSQYESEHEEEACEKSEGSKVEETYNNVEQHQMFEESEIKSVEVNETQLEEIQVTEEVEDIKSEEKFINESFQEENEDEENETKEENEDETKNADEQDETEEEYGDSNDEMENEDKK</sequence>
<feature type="compositionally biased region" description="Basic and acidic residues" evidence="2">
    <location>
        <begin position="508"/>
        <end position="517"/>
    </location>
</feature>
<feature type="region of interest" description="Disordered" evidence="2">
    <location>
        <begin position="546"/>
        <end position="612"/>
    </location>
</feature>
<feature type="region of interest" description="Disordered" evidence="2">
    <location>
        <begin position="484"/>
        <end position="517"/>
    </location>
</feature>
<evidence type="ECO:0000256" key="1">
    <source>
        <dbReference type="SAM" id="Coils"/>
    </source>
</evidence>
<dbReference type="Proteomes" id="UP000695007">
    <property type="component" value="Unplaced"/>
</dbReference>